<dbReference type="Gene3D" id="3.90.180.10">
    <property type="entry name" value="Medium-chain alcohol dehydrogenases, catalytic domain"/>
    <property type="match status" value="1"/>
</dbReference>
<dbReference type="CDD" id="cd08249">
    <property type="entry name" value="enoyl_reductase_like"/>
    <property type="match status" value="1"/>
</dbReference>
<dbReference type="SUPFAM" id="SSF50129">
    <property type="entry name" value="GroES-like"/>
    <property type="match status" value="1"/>
</dbReference>
<dbReference type="InterPro" id="IPR013154">
    <property type="entry name" value="ADH-like_N"/>
</dbReference>
<feature type="domain" description="Enoyl reductase (ER)" evidence="4">
    <location>
        <begin position="60"/>
        <end position="374"/>
    </location>
</feature>
<dbReference type="InterPro" id="IPR011032">
    <property type="entry name" value="GroES-like_sf"/>
</dbReference>
<comment type="caution">
    <text evidence="5">The sequence shown here is derived from an EMBL/GenBank/DDBJ whole genome shotgun (WGS) entry which is preliminary data.</text>
</comment>
<name>A0A4S9AVP4_AURPU</name>
<comment type="similarity">
    <text evidence="1">Belongs to the zinc-containing alcohol dehydrogenase family.</text>
</comment>
<dbReference type="GO" id="GO:0016651">
    <property type="term" value="F:oxidoreductase activity, acting on NAD(P)H"/>
    <property type="evidence" value="ECO:0007669"/>
    <property type="project" value="InterPro"/>
</dbReference>
<evidence type="ECO:0000313" key="6">
    <source>
        <dbReference type="Proteomes" id="UP000304928"/>
    </source>
</evidence>
<dbReference type="AlphaFoldDB" id="A0A4S9AVP4"/>
<dbReference type="SMART" id="SM00829">
    <property type="entry name" value="PKS_ER"/>
    <property type="match status" value="1"/>
</dbReference>
<proteinExistence type="inferred from homology"/>
<evidence type="ECO:0000256" key="3">
    <source>
        <dbReference type="ARBA" id="ARBA00023002"/>
    </source>
</evidence>
<gene>
    <name evidence="5" type="ORF">D6D15_09014</name>
</gene>
<dbReference type="InterPro" id="IPR013149">
    <property type="entry name" value="ADH-like_C"/>
</dbReference>
<dbReference type="EMBL" id="QZAR01000234">
    <property type="protein sequence ID" value="THW84230.1"/>
    <property type="molecule type" value="Genomic_DNA"/>
</dbReference>
<accession>A0A4S9AVP4</accession>
<evidence type="ECO:0000256" key="1">
    <source>
        <dbReference type="ARBA" id="ARBA00008072"/>
    </source>
</evidence>
<sequence length="383" mass="42047">MTYSLLSSVYISQLSLEETSHLFAINHIPTSDLLISHSTMTTSTSYIQHERDGKQVLLKGQAQLPSRKPHQSLVKVQYVAQNPTDVQTLDSNAFGEGTVLGCDFVGTVEEEGTEAKNLSKGDVIAGLIWGAEIKGLGAYGSHTFADDRISFKVPKSVKLEDAATLPLASCTAWLALFSKTCLNIPRKEGKTSVLIWGGSSSVGSYAIQLARIYNFNILTTCSPKNFSMVKNLGATHVFDYNDPSVIDNIKNAASDLEYTFDTIGSKDSSAQASQAIRSEGGVLCTVRPGKANTENVAKHVKITDVLVWTAFLKDHQYKEFKWPASVEDHELSAELFEKLPSWLENGTIKPNNVKLFDSLDSIHEGFDMHRNGKISSFKIVYKV</sequence>
<dbReference type="InterPro" id="IPR036291">
    <property type="entry name" value="NAD(P)-bd_dom_sf"/>
</dbReference>
<dbReference type="PANTHER" id="PTHR45348">
    <property type="entry name" value="HYPOTHETICAL OXIDOREDUCTASE (EUROFUNG)"/>
    <property type="match status" value="1"/>
</dbReference>
<evidence type="ECO:0000259" key="4">
    <source>
        <dbReference type="SMART" id="SM00829"/>
    </source>
</evidence>
<comment type="subunit">
    <text evidence="2">Monomer.</text>
</comment>
<dbReference type="Pfam" id="PF00107">
    <property type="entry name" value="ADH_zinc_N"/>
    <property type="match status" value="1"/>
</dbReference>
<dbReference type="InterPro" id="IPR020843">
    <property type="entry name" value="ER"/>
</dbReference>
<evidence type="ECO:0000256" key="2">
    <source>
        <dbReference type="ARBA" id="ARBA00011245"/>
    </source>
</evidence>
<dbReference type="Gene3D" id="3.40.50.720">
    <property type="entry name" value="NAD(P)-binding Rossmann-like Domain"/>
    <property type="match status" value="1"/>
</dbReference>
<dbReference type="Proteomes" id="UP000304928">
    <property type="component" value="Unassembled WGS sequence"/>
</dbReference>
<organism evidence="5 6">
    <name type="scientific">Aureobasidium pullulans</name>
    <name type="common">Black yeast</name>
    <name type="synonym">Pullularia pullulans</name>
    <dbReference type="NCBI Taxonomy" id="5580"/>
    <lineage>
        <taxon>Eukaryota</taxon>
        <taxon>Fungi</taxon>
        <taxon>Dikarya</taxon>
        <taxon>Ascomycota</taxon>
        <taxon>Pezizomycotina</taxon>
        <taxon>Dothideomycetes</taxon>
        <taxon>Dothideomycetidae</taxon>
        <taxon>Dothideales</taxon>
        <taxon>Saccotheciaceae</taxon>
        <taxon>Aureobasidium</taxon>
    </lineage>
</organism>
<protein>
    <submittedName>
        <fullName evidence="5">NAD(P)-binding protein</fullName>
    </submittedName>
</protein>
<dbReference type="Pfam" id="PF08240">
    <property type="entry name" value="ADH_N"/>
    <property type="match status" value="1"/>
</dbReference>
<evidence type="ECO:0000313" key="5">
    <source>
        <dbReference type="EMBL" id="THW84230.1"/>
    </source>
</evidence>
<reference evidence="5 6" key="1">
    <citation type="submission" date="2018-10" db="EMBL/GenBank/DDBJ databases">
        <title>Fifty Aureobasidium pullulans genomes reveal a recombining polyextremotolerant generalist.</title>
        <authorList>
            <person name="Gostincar C."/>
            <person name="Turk M."/>
            <person name="Zajc J."/>
            <person name="Gunde-Cimerman N."/>
        </authorList>
    </citation>
    <scope>NUCLEOTIDE SEQUENCE [LARGE SCALE GENOMIC DNA]</scope>
    <source>
        <strain evidence="5 6">EXF-10507</strain>
    </source>
</reference>
<dbReference type="InterPro" id="IPR047122">
    <property type="entry name" value="Trans-enoyl_RdTase-like"/>
</dbReference>
<keyword evidence="3" id="KW-0560">Oxidoreductase</keyword>
<dbReference type="PANTHER" id="PTHR45348:SF2">
    <property type="entry name" value="ZINC-TYPE ALCOHOL DEHYDROGENASE-LIKE PROTEIN C2E1P3.01"/>
    <property type="match status" value="1"/>
</dbReference>
<dbReference type="SUPFAM" id="SSF51735">
    <property type="entry name" value="NAD(P)-binding Rossmann-fold domains"/>
    <property type="match status" value="1"/>
</dbReference>